<keyword evidence="3" id="KW-1185">Reference proteome</keyword>
<comment type="caution">
    <text evidence="2">The sequence shown here is derived from an EMBL/GenBank/DDBJ whole genome shotgun (WGS) entry which is preliminary data.</text>
</comment>
<feature type="transmembrane region" description="Helical" evidence="1">
    <location>
        <begin position="159"/>
        <end position="178"/>
    </location>
</feature>
<dbReference type="EMBL" id="VYRZ01000001">
    <property type="protein sequence ID" value="KAA9089042.1"/>
    <property type="molecule type" value="Genomic_DNA"/>
</dbReference>
<name>A0A5J5IW40_9MICO</name>
<organism evidence="2 3">
    <name type="scientific">Microbacterium radiodurans</name>
    <dbReference type="NCBI Taxonomy" id="661398"/>
    <lineage>
        <taxon>Bacteria</taxon>
        <taxon>Bacillati</taxon>
        <taxon>Actinomycetota</taxon>
        <taxon>Actinomycetes</taxon>
        <taxon>Micrococcales</taxon>
        <taxon>Microbacteriaceae</taxon>
        <taxon>Microbacterium</taxon>
    </lineage>
</organism>
<dbReference type="OrthoDB" id="5081975at2"/>
<gene>
    <name evidence="2" type="ORF">F6B42_00600</name>
</gene>
<evidence type="ECO:0000256" key="1">
    <source>
        <dbReference type="SAM" id="Phobius"/>
    </source>
</evidence>
<dbReference type="AlphaFoldDB" id="A0A5J5IW40"/>
<keyword evidence="1" id="KW-1133">Transmembrane helix</keyword>
<keyword evidence="1" id="KW-0812">Transmembrane</keyword>
<proteinExistence type="predicted"/>
<feature type="transmembrane region" description="Helical" evidence="1">
    <location>
        <begin position="129"/>
        <end position="153"/>
    </location>
</feature>
<feature type="transmembrane region" description="Helical" evidence="1">
    <location>
        <begin position="97"/>
        <end position="117"/>
    </location>
</feature>
<accession>A0A5J5IW40</accession>
<reference evidence="3" key="1">
    <citation type="submission" date="2019-09" db="EMBL/GenBank/DDBJ databases">
        <title>Mumia zhuanghuii sp. nov. isolated from the intestinal contents of plateau pika (Ochotona curzoniae) in the Qinghai-Tibet plateau of China.</title>
        <authorList>
            <person name="Tian Z."/>
        </authorList>
    </citation>
    <scope>NUCLEOTIDE SEQUENCE [LARGE SCALE GENOMIC DNA]</scope>
    <source>
        <strain evidence="3">DSM 25564</strain>
    </source>
</reference>
<keyword evidence="1" id="KW-0472">Membrane</keyword>
<evidence type="ECO:0000313" key="3">
    <source>
        <dbReference type="Proteomes" id="UP000327039"/>
    </source>
</evidence>
<evidence type="ECO:0000313" key="2">
    <source>
        <dbReference type="EMBL" id="KAA9089042.1"/>
    </source>
</evidence>
<sequence length="256" mass="27292">MARMTGHGARELAQTSSQWDAVSWWRLEARALRDHPDVQLALGRLAPREAWRDLVPSRPAFVQPLLAIAQIASIVLPAVAAFGSVRAVLIEGDQLDLGVAGTAMGVAAVIALSGILSQRRRPESAHPRTARMLGIIHLVSALAVLVMAAMAFADDRVTGVWGIAGVLADLAIGVFFVVRYRRVPEDENRDNVERAARGLKRRIDRLSPGDAAAILVEIGAAVDTLAERGLIDAAAATRARRAPLGLLAVTMTQSGQ</sequence>
<feature type="transmembrane region" description="Helical" evidence="1">
    <location>
        <begin position="65"/>
        <end position="85"/>
    </location>
</feature>
<protein>
    <submittedName>
        <fullName evidence="2">Uncharacterized protein</fullName>
    </submittedName>
</protein>
<dbReference type="RefSeq" id="WP_150417663.1">
    <property type="nucleotide sequence ID" value="NZ_VYRZ01000001.1"/>
</dbReference>
<dbReference type="Proteomes" id="UP000327039">
    <property type="component" value="Unassembled WGS sequence"/>
</dbReference>